<feature type="compositionally biased region" description="Basic and acidic residues" evidence="4">
    <location>
        <begin position="100"/>
        <end position="125"/>
    </location>
</feature>
<comment type="subcellular location">
    <subcellularLocation>
        <location evidence="1">Nucleus</location>
    </subcellularLocation>
</comment>
<feature type="compositionally biased region" description="Low complexity" evidence="4">
    <location>
        <begin position="47"/>
        <end position="72"/>
    </location>
</feature>
<dbReference type="AlphaFoldDB" id="A0A1Y2AT50"/>
<proteinExistence type="predicted"/>
<dbReference type="InterPro" id="IPR046347">
    <property type="entry name" value="bZIP_sf"/>
</dbReference>
<dbReference type="PANTHER" id="PTHR40621">
    <property type="entry name" value="TRANSCRIPTION FACTOR KAPC-RELATED"/>
    <property type="match status" value="1"/>
</dbReference>
<evidence type="ECO:0000256" key="3">
    <source>
        <dbReference type="SAM" id="Coils"/>
    </source>
</evidence>
<feature type="compositionally biased region" description="Basic and acidic residues" evidence="4">
    <location>
        <begin position="557"/>
        <end position="568"/>
    </location>
</feature>
<gene>
    <name evidence="6" type="ORF">BCR39DRAFT_543531</name>
</gene>
<protein>
    <recommendedName>
        <fullName evidence="5">BZIP domain-containing protein</fullName>
    </recommendedName>
</protein>
<dbReference type="Gene3D" id="1.20.5.170">
    <property type="match status" value="1"/>
</dbReference>
<keyword evidence="2" id="KW-0539">Nucleus</keyword>
<feature type="compositionally biased region" description="Polar residues" evidence="4">
    <location>
        <begin position="73"/>
        <end position="93"/>
    </location>
</feature>
<reference evidence="6 7" key="1">
    <citation type="submission" date="2016-07" db="EMBL/GenBank/DDBJ databases">
        <title>Pervasive Adenine N6-methylation of Active Genes in Fungi.</title>
        <authorList>
            <consortium name="DOE Joint Genome Institute"/>
            <person name="Mondo S.J."/>
            <person name="Dannebaum R.O."/>
            <person name="Kuo R.C."/>
            <person name="Labutti K."/>
            <person name="Haridas S."/>
            <person name="Kuo A."/>
            <person name="Salamov A."/>
            <person name="Ahrendt S.R."/>
            <person name="Lipzen A."/>
            <person name="Sullivan W."/>
            <person name="Andreopoulos W.B."/>
            <person name="Clum A."/>
            <person name="Lindquist E."/>
            <person name="Daum C."/>
            <person name="Ramamoorthy G.K."/>
            <person name="Gryganskyi A."/>
            <person name="Culley D."/>
            <person name="Magnuson J.K."/>
            <person name="James T.Y."/>
            <person name="O'Malley M.A."/>
            <person name="Stajich J.E."/>
            <person name="Spatafora J.W."/>
            <person name="Visel A."/>
            <person name="Grigoriev I.V."/>
        </authorList>
    </citation>
    <scope>NUCLEOTIDE SEQUENCE [LARGE SCALE GENOMIC DNA]</scope>
    <source>
        <strain evidence="6 7">68-887.2</strain>
    </source>
</reference>
<dbReference type="CDD" id="cd14688">
    <property type="entry name" value="bZIP_YAP"/>
    <property type="match status" value="1"/>
</dbReference>
<keyword evidence="3" id="KW-0175">Coiled coil</keyword>
<dbReference type="GO" id="GO:0000976">
    <property type="term" value="F:transcription cis-regulatory region binding"/>
    <property type="evidence" value="ECO:0007669"/>
    <property type="project" value="InterPro"/>
</dbReference>
<comment type="caution">
    <text evidence="6">The sequence shown here is derived from an EMBL/GenBank/DDBJ whole genome shotgun (WGS) entry which is preliminary data.</text>
</comment>
<evidence type="ECO:0000256" key="2">
    <source>
        <dbReference type="ARBA" id="ARBA00023242"/>
    </source>
</evidence>
<feature type="coiled-coil region" evidence="3">
    <location>
        <begin position="162"/>
        <end position="196"/>
    </location>
</feature>
<dbReference type="SUPFAM" id="SSF57959">
    <property type="entry name" value="Leucine zipper domain"/>
    <property type="match status" value="1"/>
</dbReference>
<dbReference type="Proteomes" id="UP000193986">
    <property type="component" value="Unassembled WGS sequence"/>
</dbReference>
<sequence length="568" mass="61438">MAVSVALPSYIPAQPLYDHITVPTTYFDCASFGKLNSAKTLATTFNSSHTSSSTHSTPSIPSIPSKGPITSTGASPSTMAPITLSSKDTSSSAGKVFAKPSKEWVLPERAKPGRKVSCEEPDNKRQSQNRQSQRAHRARKTDYISTLEERLRAYEADEIHSNVRLQEVARALKADNERMKAEMSKLREQVAVNTERWEVEKAGLMDTITNLQNQVDQPSRHLTAPATARPRASTLSTRPQIPTPLPRQTRPLADCPICPDPDPDCPCQQQTSLTVPQPQVTPRLDVLTLAAKALANVPHCGVCQSADECLCAAVEEHPPDHDLDHETKPDISSLELGCGLCTSGDFCACKTSSSSPTKTTTTTATVNTAVPLRLARTGKAKVSVWALQTVQEAVCTGDPQNCEACRNDSFGREFCENLFENPSPVASSSSSSPTGFTKCTHVDSTSCAPQQIEDTMRADEAWKALKAHPNARFASLSLLADVVARRTPAEALSTHTSPRENAHIRPAPASVQTTSPLTVHSTPPPTSGKKRRMNVETSAVRDALKLLDSTPAPSPVDDERQNKRLRAE</sequence>
<evidence type="ECO:0000256" key="4">
    <source>
        <dbReference type="SAM" id="MobiDB-lite"/>
    </source>
</evidence>
<keyword evidence="7" id="KW-1185">Reference proteome</keyword>
<feature type="region of interest" description="Disordered" evidence="4">
    <location>
        <begin position="46"/>
        <end position="141"/>
    </location>
</feature>
<dbReference type="GO" id="GO:0090575">
    <property type="term" value="C:RNA polymerase II transcription regulator complex"/>
    <property type="evidence" value="ECO:0007669"/>
    <property type="project" value="TreeGrafter"/>
</dbReference>
<feature type="compositionally biased region" description="Low complexity" evidence="4">
    <location>
        <begin position="223"/>
        <end position="232"/>
    </location>
</feature>
<feature type="domain" description="BZIP" evidence="5">
    <location>
        <begin position="124"/>
        <end position="139"/>
    </location>
</feature>
<evidence type="ECO:0000313" key="7">
    <source>
        <dbReference type="Proteomes" id="UP000193986"/>
    </source>
</evidence>
<name>A0A1Y2AT50_9TREE</name>
<feature type="region of interest" description="Disordered" evidence="4">
    <location>
        <begin position="490"/>
        <end position="568"/>
    </location>
</feature>
<evidence type="ECO:0000256" key="1">
    <source>
        <dbReference type="ARBA" id="ARBA00004123"/>
    </source>
</evidence>
<dbReference type="InterPro" id="IPR018287">
    <property type="entry name" value="Hap4_TF_heteromerisation"/>
</dbReference>
<dbReference type="GO" id="GO:0001228">
    <property type="term" value="F:DNA-binding transcription activator activity, RNA polymerase II-specific"/>
    <property type="evidence" value="ECO:0007669"/>
    <property type="project" value="TreeGrafter"/>
</dbReference>
<evidence type="ECO:0000259" key="5">
    <source>
        <dbReference type="PROSITE" id="PS00036"/>
    </source>
</evidence>
<dbReference type="STRING" id="71784.A0A1Y2AT50"/>
<dbReference type="PANTHER" id="PTHR40621:SF7">
    <property type="entry name" value="BZIP DOMAIN-CONTAINING PROTEIN"/>
    <property type="match status" value="1"/>
</dbReference>
<dbReference type="Pfam" id="PF10297">
    <property type="entry name" value="Hap4_Hap_bind"/>
    <property type="match status" value="1"/>
</dbReference>
<feature type="region of interest" description="Disordered" evidence="4">
    <location>
        <begin position="216"/>
        <end position="253"/>
    </location>
</feature>
<dbReference type="InterPro" id="IPR050936">
    <property type="entry name" value="AP-1-like"/>
</dbReference>
<dbReference type="InParanoid" id="A0A1Y2AT50"/>
<dbReference type="InterPro" id="IPR004827">
    <property type="entry name" value="bZIP"/>
</dbReference>
<accession>A0A1Y2AT50</accession>
<dbReference type="SMART" id="SM00338">
    <property type="entry name" value="BRLZ"/>
    <property type="match status" value="1"/>
</dbReference>
<dbReference type="OrthoDB" id="5374328at2759"/>
<dbReference type="PROSITE" id="PS00036">
    <property type="entry name" value="BZIP_BASIC"/>
    <property type="match status" value="1"/>
</dbReference>
<evidence type="ECO:0000313" key="6">
    <source>
        <dbReference type="EMBL" id="ORY25644.1"/>
    </source>
</evidence>
<feature type="compositionally biased region" description="Polar residues" evidence="4">
    <location>
        <begin position="510"/>
        <end position="521"/>
    </location>
</feature>
<organism evidence="6 7">
    <name type="scientific">Naematelia encephala</name>
    <dbReference type="NCBI Taxonomy" id="71784"/>
    <lineage>
        <taxon>Eukaryota</taxon>
        <taxon>Fungi</taxon>
        <taxon>Dikarya</taxon>
        <taxon>Basidiomycota</taxon>
        <taxon>Agaricomycotina</taxon>
        <taxon>Tremellomycetes</taxon>
        <taxon>Tremellales</taxon>
        <taxon>Naemateliaceae</taxon>
        <taxon>Naematelia</taxon>
    </lineage>
</organism>
<dbReference type="EMBL" id="MCFC01000055">
    <property type="protein sequence ID" value="ORY25644.1"/>
    <property type="molecule type" value="Genomic_DNA"/>
</dbReference>